<protein>
    <submittedName>
        <fullName evidence="1">Uncharacterized protein</fullName>
    </submittedName>
</protein>
<proteinExistence type="predicted"/>
<reference evidence="1 2" key="2">
    <citation type="submission" date="2016-08" db="EMBL/GenBank/DDBJ databases">
        <title>Pervasive Adenine N6-methylation of Active Genes in Fungi.</title>
        <authorList>
            <consortium name="DOE Joint Genome Institute"/>
            <person name="Mondo S.J."/>
            <person name="Dannebaum R.O."/>
            <person name="Kuo R.C."/>
            <person name="Labutti K."/>
            <person name="Haridas S."/>
            <person name="Kuo A."/>
            <person name="Salamov A."/>
            <person name="Ahrendt S.R."/>
            <person name="Lipzen A."/>
            <person name="Sullivan W."/>
            <person name="Andreopoulos W.B."/>
            <person name="Clum A."/>
            <person name="Lindquist E."/>
            <person name="Daum C."/>
            <person name="Ramamoorthy G.K."/>
            <person name="Gryganskyi A."/>
            <person name="Culley D."/>
            <person name="Magnuson J.K."/>
            <person name="James T.Y."/>
            <person name="O'Malley M.A."/>
            <person name="Stajich J.E."/>
            <person name="Spatafora J.W."/>
            <person name="Visel A."/>
            <person name="Grigoriev I.V."/>
        </authorList>
    </citation>
    <scope>NUCLEOTIDE SEQUENCE [LARGE SCALE GENOMIC DNA]</scope>
    <source>
        <strain evidence="1 2">S4</strain>
    </source>
</reference>
<name>A0A1Y1XEA3_9FUNG</name>
<evidence type="ECO:0000313" key="2">
    <source>
        <dbReference type="Proteomes" id="UP000193944"/>
    </source>
</evidence>
<sequence>MSGINENDWETCYSDDDDYVENMKNLKIESSGVKMKKGKTSKELEKEKQETTTQHIIVNSFDGQNIINDDHSIDESSIANYSIDYSMISEMNDFSFLTNSQNLAVLLNNNKGNTLEDEINGAIDREALINPDTSLIVKPFINTNEEPSDLSSLLSPSVQNNNNSLISNEPELTEGTNAILPDKSINSEENSNVDANGNFNPMFINRISSFPIVQQSVQAIKSTTIGNLADRTIRRVASTRLPVISVPKLPTIPLIAGKNKNKENEDSNELAHSNSITIEDATKNIPGLATVDSIGCKTLDKLEENFPMINDPNLLDKILNRLEELREIGENTYVVQSSLNSLQNMQNRLNRYNSVIIKRNNSINDNEPRSPLKHRHSFSVATIKKSLATSTFHEDLKNKNFTATQTFETVTASTANSCVKTESGCCCCCKCHQQNKDSIIEQKIRQQQKNLINSTINNKGTKESSKQEKSEKANFFLRRSQKPGIYKEIMNIRESLQENINAIPKVMYGRISNVLNVIEKKLLSGTELEREIALSQNNNANQIINNDQLNEMNHSVLKDTNKISAEPACYTGPQNSSLKATITTTTTTSTSTTSTVTTTMTTNINHQREDSIGQDHVSSPLFSSTNHHHRMRSSISDYETDSTLYSPLLSASSFSLGGIPTINAVKNAIAMKGQDLSTNSNINNSDGNNGCNHSSNYNNGGNNVHDLYSFLEEVNKLLSIYLITRKKNNENVVTTSTQS</sequence>
<dbReference type="OrthoDB" id="376826at2759"/>
<dbReference type="AlphaFoldDB" id="A0A1Y1XEA3"/>
<comment type="caution">
    <text evidence="1">The sequence shown here is derived from an EMBL/GenBank/DDBJ whole genome shotgun (WGS) entry which is preliminary data.</text>
</comment>
<gene>
    <name evidence="1" type="ORF">BCR32DRAFT_291564</name>
</gene>
<accession>A0A1Y1XEA3</accession>
<keyword evidence="2" id="KW-1185">Reference proteome</keyword>
<dbReference type="Proteomes" id="UP000193944">
    <property type="component" value="Unassembled WGS sequence"/>
</dbReference>
<reference evidence="1 2" key="1">
    <citation type="submission" date="2016-08" db="EMBL/GenBank/DDBJ databases">
        <title>A Parts List for Fungal Cellulosomes Revealed by Comparative Genomics.</title>
        <authorList>
            <consortium name="DOE Joint Genome Institute"/>
            <person name="Haitjema C.H."/>
            <person name="Gilmore S.P."/>
            <person name="Henske J.K."/>
            <person name="Solomon K.V."/>
            <person name="De Groot R."/>
            <person name="Kuo A."/>
            <person name="Mondo S.J."/>
            <person name="Salamov A.A."/>
            <person name="Labutti K."/>
            <person name="Zhao Z."/>
            <person name="Chiniquy J."/>
            <person name="Barry K."/>
            <person name="Brewer H.M."/>
            <person name="Purvine S.O."/>
            <person name="Wright A.T."/>
            <person name="Boxma B."/>
            <person name="Van Alen T."/>
            <person name="Hackstein J.H."/>
            <person name="Baker S.E."/>
            <person name="Grigoriev I.V."/>
            <person name="O'Malley M.A."/>
        </authorList>
    </citation>
    <scope>NUCLEOTIDE SEQUENCE [LARGE SCALE GENOMIC DNA]</scope>
    <source>
        <strain evidence="1 2">S4</strain>
    </source>
</reference>
<organism evidence="1 2">
    <name type="scientific">Anaeromyces robustus</name>
    <dbReference type="NCBI Taxonomy" id="1754192"/>
    <lineage>
        <taxon>Eukaryota</taxon>
        <taxon>Fungi</taxon>
        <taxon>Fungi incertae sedis</taxon>
        <taxon>Chytridiomycota</taxon>
        <taxon>Chytridiomycota incertae sedis</taxon>
        <taxon>Neocallimastigomycetes</taxon>
        <taxon>Neocallimastigales</taxon>
        <taxon>Neocallimastigaceae</taxon>
        <taxon>Anaeromyces</taxon>
    </lineage>
</organism>
<dbReference type="EMBL" id="MCFG01000059">
    <property type="protein sequence ID" value="ORX84069.1"/>
    <property type="molecule type" value="Genomic_DNA"/>
</dbReference>
<evidence type="ECO:0000313" key="1">
    <source>
        <dbReference type="EMBL" id="ORX84069.1"/>
    </source>
</evidence>